<keyword evidence="2" id="KW-1185">Reference proteome</keyword>
<dbReference type="EMBL" id="JBJUIK010000003">
    <property type="protein sequence ID" value="KAL3533115.1"/>
    <property type="molecule type" value="Genomic_DNA"/>
</dbReference>
<name>A0ABD3APK4_9GENT</name>
<evidence type="ECO:0000313" key="2">
    <source>
        <dbReference type="Proteomes" id="UP001630127"/>
    </source>
</evidence>
<reference evidence="1 2" key="1">
    <citation type="submission" date="2024-11" db="EMBL/GenBank/DDBJ databases">
        <title>A near-complete genome assembly of Cinchona calisaya.</title>
        <authorList>
            <person name="Lian D.C."/>
            <person name="Zhao X.W."/>
            <person name="Wei L."/>
        </authorList>
    </citation>
    <scope>NUCLEOTIDE SEQUENCE [LARGE SCALE GENOMIC DNA]</scope>
    <source>
        <tissue evidence="1">Nenye</tissue>
    </source>
</reference>
<dbReference type="Proteomes" id="UP001630127">
    <property type="component" value="Unassembled WGS sequence"/>
</dbReference>
<protein>
    <submittedName>
        <fullName evidence="1">Uncharacterized protein</fullName>
    </submittedName>
</protein>
<accession>A0ABD3APK4</accession>
<dbReference type="AlphaFoldDB" id="A0ABD3APK4"/>
<evidence type="ECO:0000313" key="1">
    <source>
        <dbReference type="EMBL" id="KAL3533115.1"/>
    </source>
</evidence>
<gene>
    <name evidence="1" type="ORF">ACH5RR_006636</name>
</gene>
<proteinExistence type="predicted"/>
<organism evidence="1 2">
    <name type="scientific">Cinchona calisaya</name>
    <dbReference type="NCBI Taxonomy" id="153742"/>
    <lineage>
        <taxon>Eukaryota</taxon>
        <taxon>Viridiplantae</taxon>
        <taxon>Streptophyta</taxon>
        <taxon>Embryophyta</taxon>
        <taxon>Tracheophyta</taxon>
        <taxon>Spermatophyta</taxon>
        <taxon>Magnoliopsida</taxon>
        <taxon>eudicotyledons</taxon>
        <taxon>Gunneridae</taxon>
        <taxon>Pentapetalae</taxon>
        <taxon>asterids</taxon>
        <taxon>lamiids</taxon>
        <taxon>Gentianales</taxon>
        <taxon>Rubiaceae</taxon>
        <taxon>Cinchonoideae</taxon>
        <taxon>Cinchoneae</taxon>
        <taxon>Cinchona</taxon>
    </lineage>
</organism>
<comment type="caution">
    <text evidence="1">The sequence shown here is derived from an EMBL/GenBank/DDBJ whole genome shotgun (WGS) entry which is preliminary data.</text>
</comment>
<sequence>MHVPSMRRNLISGSLLNKAVIKLIFGGDKLVLTTNGEFVGKGFCCGVLFVLDATCNGMNKNATFTYIFDSIDMWHVRLEHMNDDSIWRMKILILIPDQLIISSQNVKFVW</sequence>